<sequence>MSHKAVVIRLIRHHSTTTFTSISKAKSKLRTEYNPDEALKIFSSVAKEFASPESSRYAQDLTVRCLARSGRFSDVENLIESRKNDPEVTQEPFLSTLIRSYGRAGMFDHALNTYNQMDDLGTPRSALSFNALLSACIDAKLFDKVPILFDEMPKKYGVAPDKISYGMLVKSFCEVSQPEKALELVKEADEKGMEITVVTYTTILDGLYRKGKSDEAEKLWNLMDKKGCTDAAAYNVRLMFEQKGRQPEEVKAMIDEMTNAGIKADTVTYNCLMTCYLKSGMVDEAKAVFQGLRKNGCKPNAATFRSLVYYLCRNGNYEQGYKVFKKSVEIHKIPDFNTLKILTEGLVKKGKKKEAKGLIRTVKKKFPPHMLKAWEKVEEDLNLTSVDAESEKAEKPSA</sequence>
<evidence type="ECO:0000313" key="3">
    <source>
        <dbReference type="EMBL" id="KAK4262193.1"/>
    </source>
</evidence>
<dbReference type="Pfam" id="PF13041">
    <property type="entry name" value="PPR_2"/>
    <property type="match status" value="3"/>
</dbReference>
<dbReference type="InterPro" id="IPR011990">
    <property type="entry name" value="TPR-like_helical_dom_sf"/>
</dbReference>
<accession>A0AAE1MHK3</accession>
<reference evidence="3" key="1">
    <citation type="submission" date="2023-10" db="EMBL/GenBank/DDBJ databases">
        <title>Chromosome-level genome of the transformable northern wattle, Acacia crassicarpa.</title>
        <authorList>
            <person name="Massaro I."/>
            <person name="Sinha N.R."/>
            <person name="Poethig S."/>
            <person name="Leichty A.R."/>
        </authorList>
    </citation>
    <scope>NUCLEOTIDE SEQUENCE</scope>
    <source>
        <strain evidence="3">Acra3RX</strain>
        <tissue evidence="3">Leaf</tissue>
    </source>
</reference>
<dbReference type="Gene3D" id="1.25.40.10">
    <property type="entry name" value="Tetratricopeptide repeat domain"/>
    <property type="match status" value="3"/>
</dbReference>
<dbReference type="PROSITE" id="PS51375">
    <property type="entry name" value="PPR"/>
    <property type="match status" value="4"/>
</dbReference>
<dbReference type="InterPro" id="IPR002885">
    <property type="entry name" value="PPR_rpt"/>
</dbReference>
<organism evidence="3 4">
    <name type="scientific">Acacia crassicarpa</name>
    <name type="common">northern wattle</name>
    <dbReference type="NCBI Taxonomy" id="499986"/>
    <lineage>
        <taxon>Eukaryota</taxon>
        <taxon>Viridiplantae</taxon>
        <taxon>Streptophyta</taxon>
        <taxon>Embryophyta</taxon>
        <taxon>Tracheophyta</taxon>
        <taxon>Spermatophyta</taxon>
        <taxon>Magnoliopsida</taxon>
        <taxon>eudicotyledons</taxon>
        <taxon>Gunneridae</taxon>
        <taxon>Pentapetalae</taxon>
        <taxon>rosids</taxon>
        <taxon>fabids</taxon>
        <taxon>Fabales</taxon>
        <taxon>Fabaceae</taxon>
        <taxon>Caesalpinioideae</taxon>
        <taxon>mimosoid clade</taxon>
        <taxon>Acacieae</taxon>
        <taxon>Acacia</taxon>
    </lineage>
</organism>
<dbReference type="SUPFAM" id="SSF81901">
    <property type="entry name" value="HCP-like"/>
    <property type="match status" value="1"/>
</dbReference>
<evidence type="ECO:0000313" key="4">
    <source>
        <dbReference type="Proteomes" id="UP001293593"/>
    </source>
</evidence>
<keyword evidence="4" id="KW-1185">Reference proteome</keyword>
<protein>
    <recommendedName>
        <fullName evidence="5">Pentatricopeptide repeat-containing protein</fullName>
    </recommendedName>
</protein>
<evidence type="ECO:0000256" key="1">
    <source>
        <dbReference type="ARBA" id="ARBA00022737"/>
    </source>
</evidence>
<proteinExistence type="predicted"/>
<feature type="repeat" description="PPR" evidence="2">
    <location>
        <begin position="161"/>
        <end position="195"/>
    </location>
</feature>
<dbReference type="PANTHER" id="PTHR47931:SF3">
    <property type="entry name" value="PENTATRICOPEPTIDE REPEAT-CONTAINING PROTEIN, MITOCHONDRIAL"/>
    <property type="match status" value="1"/>
</dbReference>
<dbReference type="Pfam" id="PF01535">
    <property type="entry name" value="PPR"/>
    <property type="match status" value="1"/>
</dbReference>
<dbReference type="Proteomes" id="UP001293593">
    <property type="component" value="Unassembled WGS sequence"/>
</dbReference>
<keyword evidence="1" id="KW-0677">Repeat</keyword>
<dbReference type="NCBIfam" id="TIGR00756">
    <property type="entry name" value="PPR"/>
    <property type="match status" value="5"/>
</dbReference>
<gene>
    <name evidence="3" type="ORF">QN277_027778</name>
</gene>
<feature type="repeat" description="PPR" evidence="2">
    <location>
        <begin position="196"/>
        <end position="230"/>
    </location>
</feature>
<feature type="repeat" description="PPR" evidence="2">
    <location>
        <begin position="300"/>
        <end position="334"/>
    </location>
</feature>
<evidence type="ECO:0008006" key="5">
    <source>
        <dbReference type="Google" id="ProtNLM"/>
    </source>
</evidence>
<name>A0AAE1MHK3_9FABA</name>
<evidence type="ECO:0000256" key="2">
    <source>
        <dbReference type="PROSITE-ProRule" id="PRU00708"/>
    </source>
</evidence>
<dbReference type="PANTHER" id="PTHR47931">
    <property type="entry name" value="OS01G0228400 PROTEIN"/>
    <property type="match status" value="1"/>
</dbReference>
<dbReference type="EMBL" id="JAWXYG010000009">
    <property type="protein sequence ID" value="KAK4262193.1"/>
    <property type="molecule type" value="Genomic_DNA"/>
</dbReference>
<comment type="caution">
    <text evidence="3">The sequence shown here is derived from an EMBL/GenBank/DDBJ whole genome shotgun (WGS) entry which is preliminary data.</text>
</comment>
<feature type="repeat" description="PPR" evidence="2">
    <location>
        <begin position="265"/>
        <end position="299"/>
    </location>
</feature>
<dbReference type="AlphaFoldDB" id="A0AAE1MHK3"/>